<comment type="caution">
    <text evidence="2">The sequence shown here is derived from an EMBL/GenBank/DDBJ whole genome shotgun (WGS) entry which is preliminary data.</text>
</comment>
<sequence>MPERLLDDRPFPAVGLVGHAVRVQLLDDLFEVLRRDRQVEGVIAVGAVLAIEPIKSLLEPDEGIRVVEGALDEVDAAHQLAPDLGAERRAGVLPNAGGQLLDELLFRPVAAGETDQSEARGERAVIGEVVDGRDELLTREIAGDSEEHEHTRTGQSRQPPVRTVEQRIRPRCVHNTSRSCPSSSRFHEATHGPWGEPTLPVAAAPAAGIQPTADCADRTTAS</sequence>
<feature type="compositionally biased region" description="Basic and acidic residues" evidence="1">
    <location>
        <begin position="142"/>
        <end position="152"/>
    </location>
</feature>
<name>A0A645H4G4_9ZZZZ</name>
<feature type="compositionally biased region" description="Low complexity" evidence="1">
    <location>
        <begin position="197"/>
        <end position="213"/>
    </location>
</feature>
<accession>A0A645H4G4</accession>
<organism evidence="2">
    <name type="scientific">bioreactor metagenome</name>
    <dbReference type="NCBI Taxonomy" id="1076179"/>
    <lineage>
        <taxon>unclassified sequences</taxon>
        <taxon>metagenomes</taxon>
        <taxon>ecological metagenomes</taxon>
    </lineage>
</organism>
<feature type="region of interest" description="Disordered" evidence="1">
    <location>
        <begin position="142"/>
        <end position="222"/>
    </location>
</feature>
<protein>
    <submittedName>
        <fullName evidence="2">Uncharacterized protein</fullName>
    </submittedName>
</protein>
<gene>
    <name evidence="2" type="ORF">SDC9_181403</name>
</gene>
<feature type="compositionally biased region" description="Polar residues" evidence="1">
    <location>
        <begin position="174"/>
        <end position="184"/>
    </location>
</feature>
<dbReference type="AlphaFoldDB" id="A0A645H4G4"/>
<dbReference type="EMBL" id="VSSQ01086660">
    <property type="protein sequence ID" value="MPN33911.1"/>
    <property type="molecule type" value="Genomic_DNA"/>
</dbReference>
<evidence type="ECO:0000256" key="1">
    <source>
        <dbReference type="SAM" id="MobiDB-lite"/>
    </source>
</evidence>
<proteinExistence type="predicted"/>
<evidence type="ECO:0000313" key="2">
    <source>
        <dbReference type="EMBL" id="MPN33911.1"/>
    </source>
</evidence>
<reference evidence="2" key="1">
    <citation type="submission" date="2019-08" db="EMBL/GenBank/DDBJ databases">
        <authorList>
            <person name="Kucharzyk K."/>
            <person name="Murdoch R.W."/>
            <person name="Higgins S."/>
            <person name="Loffler F."/>
        </authorList>
    </citation>
    <scope>NUCLEOTIDE SEQUENCE</scope>
</reference>